<evidence type="ECO:0000313" key="2">
    <source>
        <dbReference type="EMBL" id="NYI09644.1"/>
    </source>
</evidence>
<proteinExistence type="predicted"/>
<dbReference type="RefSeq" id="WP_179530586.1">
    <property type="nucleotide sequence ID" value="NZ_BAAAPP010000012.1"/>
</dbReference>
<protein>
    <submittedName>
        <fullName evidence="2">Putative RNA-binding Zn ribbon-like protein</fullName>
    </submittedName>
</protein>
<dbReference type="InterPro" id="IPR021005">
    <property type="entry name" value="Znf_CGNR"/>
</dbReference>
<dbReference type="PANTHER" id="PTHR35525:SF3">
    <property type="entry name" value="BLL6575 PROTEIN"/>
    <property type="match status" value="1"/>
</dbReference>
<gene>
    <name evidence="2" type="ORF">BKA05_001159</name>
</gene>
<dbReference type="AlphaFoldDB" id="A0A7Y9YD95"/>
<dbReference type="InterPro" id="IPR010852">
    <property type="entry name" value="ABATE"/>
</dbReference>
<dbReference type="Pfam" id="PF11706">
    <property type="entry name" value="zf-CGNR"/>
    <property type="match status" value="1"/>
</dbReference>
<evidence type="ECO:0000313" key="3">
    <source>
        <dbReference type="Proteomes" id="UP000537326"/>
    </source>
</evidence>
<keyword evidence="3" id="KW-1185">Reference proteome</keyword>
<evidence type="ECO:0000259" key="1">
    <source>
        <dbReference type="Pfam" id="PF11706"/>
    </source>
</evidence>
<accession>A0A7Y9YD95</accession>
<dbReference type="InterPro" id="IPR023286">
    <property type="entry name" value="ABATE_dom_sf"/>
</dbReference>
<comment type="caution">
    <text evidence="2">The sequence shown here is derived from an EMBL/GenBank/DDBJ whole genome shotgun (WGS) entry which is preliminary data.</text>
</comment>
<reference evidence="2 3" key="1">
    <citation type="submission" date="2020-07" db="EMBL/GenBank/DDBJ databases">
        <title>Sequencing the genomes of 1000 actinobacteria strains.</title>
        <authorList>
            <person name="Klenk H.-P."/>
        </authorList>
    </citation>
    <scope>NUCLEOTIDE SEQUENCE [LARGE SCALE GENOMIC DNA]</scope>
    <source>
        <strain evidence="2 3">DSM 18248</strain>
    </source>
</reference>
<feature type="domain" description="Zinc finger CGNR" evidence="1">
    <location>
        <begin position="133"/>
        <end position="175"/>
    </location>
</feature>
<organism evidence="2 3">
    <name type="scientific">Nocardioides marinus</name>
    <dbReference type="NCBI Taxonomy" id="374514"/>
    <lineage>
        <taxon>Bacteria</taxon>
        <taxon>Bacillati</taxon>
        <taxon>Actinomycetota</taxon>
        <taxon>Actinomycetes</taxon>
        <taxon>Propionibacteriales</taxon>
        <taxon>Nocardioidaceae</taxon>
        <taxon>Nocardioides</taxon>
    </lineage>
</organism>
<dbReference type="SUPFAM" id="SSF160904">
    <property type="entry name" value="Jann2411-like"/>
    <property type="match status" value="1"/>
</dbReference>
<dbReference type="Pfam" id="PF07336">
    <property type="entry name" value="ABATE"/>
    <property type="match status" value="1"/>
</dbReference>
<sequence>MVFAHDTEMSLQAAVELTNTTAGPDTLATVADLDAYYSGFEYTGRHERTRTELEEVRALRPRFRELFTASREDAVEIVNHMLAEAGAVPQLVRHDPYDWHIHACPPDAPLATRITVETAMAMVDVIRTDEMSRLGVCEDQDCDGIVLDLSRNRSKRFCSTTCGNRNAVAAYRARQAGEA</sequence>
<dbReference type="EMBL" id="JACBZI010000001">
    <property type="protein sequence ID" value="NYI09644.1"/>
    <property type="molecule type" value="Genomic_DNA"/>
</dbReference>
<dbReference type="Proteomes" id="UP000537326">
    <property type="component" value="Unassembled WGS sequence"/>
</dbReference>
<dbReference type="Gene3D" id="1.10.3300.10">
    <property type="entry name" value="Jann2411-like domain"/>
    <property type="match status" value="1"/>
</dbReference>
<dbReference type="PANTHER" id="PTHR35525">
    <property type="entry name" value="BLL6575 PROTEIN"/>
    <property type="match status" value="1"/>
</dbReference>
<name>A0A7Y9YD95_9ACTN</name>